<keyword evidence="4" id="KW-1185">Reference proteome</keyword>
<sequence>MKLNHGGNFIRNPILKYAGGDKTLLLDIDEDKWSFFELVGILKNDANCTGDFKLWWTGVHDISIKELALDSDALELENFALSNNIEVLVYVEKINDGGVVVSKDDVEHLMMGTNVLGMKLLGSKLLLVSLILVILTLMKVVLKVGLRMIMKKKCRKASHVGSNGGHPNVEEGNGELSEGYETEELYNAGSEFNEEDRHKFFRYRKKELSRDFEFKIVMDFCSLQEFKEIIVDHSIMNGREVVFQPNDKVRARAKCKEKRQYEIFCNKVGRSHTYRIKTYKPKHHCGRVFRNKNANSKWVSTIVADKLKSSVDVKLTQIIDVVRLKYAFVVVENETKDSWKWFLELLINDIGDIEANRWIFINDQQKAMGAGDEN</sequence>
<evidence type="ECO:0000259" key="2">
    <source>
        <dbReference type="Pfam" id="PF26130"/>
    </source>
</evidence>
<dbReference type="Pfam" id="PF26130">
    <property type="entry name" value="PB1-like"/>
    <property type="match status" value="1"/>
</dbReference>
<evidence type="ECO:0000256" key="1">
    <source>
        <dbReference type="SAM" id="Phobius"/>
    </source>
</evidence>
<keyword evidence="1" id="KW-0812">Transmembrane</keyword>
<dbReference type="PANTHER" id="PTHR31973:SF166">
    <property type="entry name" value="OS10G0104700 PROTEIN"/>
    <property type="match status" value="1"/>
</dbReference>
<dbReference type="Proteomes" id="UP000289340">
    <property type="component" value="Chromosome 11"/>
</dbReference>
<reference evidence="3 4" key="1">
    <citation type="submission" date="2018-09" db="EMBL/GenBank/DDBJ databases">
        <title>A high-quality reference genome of wild soybean provides a powerful tool to mine soybean genomes.</title>
        <authorList>
            <person name="Xie M."/>
            <person name="Chung C.Y.L."/>
            <person name="Li M.-W."/>
            <person name="Wong F.-L."/>
            <person name="Chan T.-F."/>
            <person name="Lam H.-M."/>
        </authorList>
    </citation>
    <scope>NUCLEOTIDE SEQUENCE [LARGE SCALE GENOMIC DNA]</scope>
    <source>
        <strain evidence="4">cv. W05</strain>
        <tissue evidence="3">Hypocotyl of etiolated seedlings</tissue>
    </source>
</reference>
<protein>
    <recommendedName>
        <fullName evidence="2">PB1-like domain-containing protein</fullName>
    </recommendedName>
</protein>
<dbReference type="EMBL" id="QZWG01000011">
    <property type="protein sequence ID" value="RZB81413.1"/>
    <property type="molecule type" value="Genomic_DNA"/>
</dbReference>
<dbReference type="InterPro" id="IPR058594">
    <property type="entry name" value="PB1-like_dom_pln"/>
</dbReference>
<feature type="transmembrane region" description="Helical" evidence="1">
    <location>
        <begin position="125"/>
        <end position="146"/>
    </location>
</feature>
<name>A0A445I5V5_GLYSO</name>
<keyword evidence="1" id="KW-1133">Transmembrane helix</keyword>
<comment type="caution">
    <text evidence="3">The sequence shown here is derived from an EMBL/GenBank/DDBJ whole genome shotgun (WGS) entry which is preliminary data.</text>
</comment>
<organism evidence="3 4">
    <name type="scientific">Glycine soja</name>
    <name type="common">Wild soybean</name>
    <dbReference type="NCBI Taxonomy" id="3848"/>
    <lineage>
        <taxon>Eukaryota</taxon>
        <taxon>Viridiplantae</taxon>
        <taxon>Streptophyta</taxon>
        <taxon>Embryophyta</taxon>
        <taxon>Tracheophyta</taxon>
        <taxon>Spermatophyta</taxon>
        <taxon>Magnoliopsida</taxon>
        <taxon>eudicotyledons</taxon>
        <taxon>Gunneridae</taxon>
        <taxon>Pentapetalae</taxon>
        <taxon>rosids</taxon>
        <taxon>fabids</taxon>
        <taxon>Fabales</taxon>
        <taxon>Fabaceae</taxon>
        <taxon>Papilionoideae</taxon>
        <taxon>50 kb inversion clade</taxon>
        <taxon>NPAAA clade</taxon>
        <taxon>indigoferoid/millettioid clade</taxon>
        <taxon>Phaseoleae</taxon>
        <taxon>Glycine</taxon>
        <taxon>Glycine subgen. Soja</taxon>
    </lineage>
</organism>
<proteinExistence type="predicted"/>
<evidence type="ECO:0000313" key="4">
    <source>
        <dbReference type="Proteomes" id="UP000289340"/>
    </source>
</evidence>
<keyword evidence="1" id="KW-0472">Membrane</keyword>
<evidence type="ECO:0000313" key="3">
    <source>
        <dbReference type="EMBL" id="RZB81413.1"/>
    </source>
</evidence>
<accession>A0A445I5V5</accession>
<dbReference type="AlphaFoldDB" id="A0A445I5V5"/>
<dbReference type="PANTHER" id="PTHR31973">
    <property type="entry name" value="POLYPROTEIN, PUTATIVE-RELATED"/>
    <property type="match status" value="1"/>
</dbReference>
<gene>
    <name evidence="3" type="ORF">D0Y65_030919</name>
</gene>
<feature type="domain" description="PB1-like" evidence="2">
    <location>
        <begin position="2"/>
        <end position="92"/>
    </location>
</feature>